<dbReference type="PANTHER" id="PTHR11439">
    <property type="entry name" value="GAG-POL-RELATED RETROTRANSPOSON"/>
    <property type="match status" value="1"/>
</dbReference>
<dbReference type="Gramene" id="Solyc01g014723.1.1">
    <property type="protein sequence ID" value="Solyc01g014723.1.1"/>
    <property type="gene ID" value="Solyc01g014723.1"/>
</dbReference>
<organism evidence="2">
    <name type="scientific">Solanum lycopersicum</name>
    <name type="common">Tomato</name>
    <name type="synonym">Lycopersicon esculentum</name>
    <dbReference type="NCBI Taxonomy" id="4081"/>
    <lineage>
        <taxon>Eukaryota</taxon>
        <taxon>Viridiplantae</taxon>
        <taxon>Streptophyta</taxon>
        <taxon>Embryophyta</taxon>
        <taxon>Tracheophyta</taxon>
        <taxon>Spermatophyta</taxon>
        <taxon>Magnoliopsida</taxon>
        <taxon>eudicotyledons</taxon>
        <taxon>Gunneridae</taxon>
        <taxon>Pentapetalae</taxon>
        <taxon>asterids</taxon>
        <taxon>lamiids</taxon>
        <taxon>Solanales</taxon>
        <taxon>Solanaceae</taxon>
        <taxon>Solanoideae</taxon>
        <taxon>Solaneae</taxon>
        <taxon>Solanum</taxon>
        <taxon>Solanum subgen. Lycopersicon</taxon>
    </lineage>
</organism>
<evidence type="ECO:0000313" key="2">
    <source>
        <dbReference type="EnsemblPlants" id="Solyc01g014723.1.1"/>
    </source>
</evidence>
<dbReference type="CDD" id="cd09272">
    <property type="entry name" value="RNase_HI_RT_Ty1"/>
    <property type="match status" value="1"/>
</dbReference>
<evidence type="ECO:0000313" key="3">
    <source>
        <dbReference type="Proteomes" id="UP000004994"/>
    </source>
</evidence>
<reference evidence="2" key="1">
    <citation type="journal article" date="2012" name="Nature">
        <title>The tomato genome sequence provides insights into fleshy fruit evolution.</title>
        <authorList>
            <consortium name="Tomato Genome Consortium"/>
        </authorList>
    </citation>
    <scope>NUCLEOTIDE SEQUENCE [LARGE SCALE GENOMIC DNA]</scope>
    <source>
        <strain evidence="2">cv. Heinz 1706</strain>
    </source>
</reference>
<dbReference type="AlphaFoldDB" id="A0A3Q7EBA5"/>
<accession>A0A3Q7EBA5</accession>
<dbReference type="Proteomes" id="UP000004994">
    <property type="component" value="Chromosome 1"/>
</dbReference>
<dbReference type="InParanoid" id="A0A3Q7EBA5"/>
<feature type="region of interest" description="Disordered" evidence="1">
    <location>
        <begin position="1"/>
        <end position="52"/>
    </location>
</feature>
<dbReference type="EnsemblPlants" id="Solyc01g014723.1.1">
    <property type="protein sequence ID" value="Solyc01g014723.1.1"/>
    <property type="gene ID" value="Solyc01g014723.1"/>
</dbReference>
<dbReference type="STRING" id="4081.A0A3Q7EBA5"/>
<protein>
    <recommendedName>
        <fullName evidence="4">Reverse transcriptase Ty1/copia-type domain-containing protein</fullName>
    </recommendedName>
</protein>
<evidence type="ECO:0008006" key="4">
    <source>
        <dbReference type="Google" id="ProtNLM"/>
    </source>
</evidence>
<sequence>MMGISRPKSKLTQEIAFNRTPTATAAESSTTSPDLFSSTSGSRNSSSTTLEKSADEQSAFFKEGLQEEIYITQLEGFTKNGDEIKDYKLKRALSSISLVDEFKSQIVDEFEILLLHLCMLVKTCSVKIEQRWMILEVVLYPSLCNNLQRFILEQQKEFYILSLELWNMGFGVHKCLTSDYVASSPDGLAIWLRSMLAELQHKHKSATKIYCKNKASIYMTKNQIFHSRKKNIDVRFHFIQDVVAKEDIVLKHCNTHKQLAHIFMKSLEAYKFIYLRASICFCNSKSRGIIED</sequence>
<evidence type="ECO:0000256" key="1">
    <source>
        <dbReference type="SAM" id="MobiDB-lite"/>
    </source>
</evidence>
<keyword evidence="3" id="KW-1185">Reference proteome</keyword>
<reference evidence="2" key="2">
    <citation type="submission" date="2019-01" db="UniProtKB">
        <authorList>
            <consortium name="EnsemblPlants"/>
        </authorList>
    </citation>
    <scope>IDENTIFICATION</scope>
    <source>
        <strain evidence="2">cv. Heinz 1706</strain>
    </source>
</reference>
<dbReference type="PANTHER" id="PTHR11439:SF502">
    <property type="entry name" value="SECRETED RXLR EFFECTOR PROTEIN 161-LIKE"/>
    <property type="match status" value="1"/>
</dbReference>
<feature type="compositionally biased region" description="Low complexity" evidence="1">
    <location>
        <begin position="20"/>
        <end position="49"/>
    </location>
</feature>
<proteinExistence type="predicted"/>
<dbReference type="OMA" id="YLRASIC"/>
<name>A0A3Q7EBA5_SOLLC</name>